<dbReference type="Proteomes" id="UP000831536">
    <property type="component" value="Segment"/>
</dbReference>
<organism evidence="1 2">
    <name type="scientific">Pseudomonas phage EM</name>
    <dbReference type="NCBI Taxonomy" id="2936914"/>
    <lineage>
        <taxon>Viruses</taxon>
        <taxon>Duplodnaviria</taxon>
        <taxon>Heunggongvirae</taxon>
        <taxon>Uroviricota</taxon>
        <taxon>Caudoviricetes</taxon>
        <taxon>Vandenendeviridae</taxon>
        <taxon>Skurskavirinae</taxon>
        <taxon>Baldwinvirus</taxon>
        <taxon>Baldwinvirus EM</taxon>
    </lineage>
</organism>
<keyword evidence="1" id="KW-0418">Kinase</keyword>
<evidence type="ECO:0000313" key="1">
    <source>
        <dbReference type="EMBL" id="UPW35936.1"/>
    </source>
</evidence>
<proteinExistence type="predicted"/>
<dbReference type="GO" id="GO:0016301">
    <property type="term" value="F:kinase activity"/>
    <property type="evidence" value="ECO:0007669"/>
    <property type="project" value="UniProtKB-KW"/>
</dbReference>
<dbReference type="EMBL" id="ON169972">
    <property type="protein sequence ID" value="UPW35936.1"/>
    <property type="molecule type" value="Genomic_DNA"/>
</dbReference>
<gene>
    <name evidence="1" type="ORF">EM_151</name>
</gene>
<reference evidence="1" key="1">
    <citation type="journal article" date="2022" name="J. Appl. Microbiol.">
        <title>Bacteriophage-Antibiotic Combinations Against Multidrug-Resistant Pseudomonas aeruginosa.</title>
        <authorList>
            <person name="Holger D."/>
            <person name="Lev K.L."/>
            <person name="Kebriaei R."/>
            <person name="Morrisette T."/>
            <person name="Shah R."/>
            <person name="Alexander J."/>
            <person name="Lehman S.M."/>
            <person name="Rybak M.J."/>
        </authorList>
    </citation>
    <scope>NUCLEOTIDE SEQUENCE</scope>
</reference>
<evidence type="ECO:0000313" key="2">
    <source>
        <dbReference type="Proteomes" id="UP000831536"/>
    </source>
</evidence>
<keyword evidence="2" id="KW-1185">Reference proteome</keyword>
<protein>
    <submittedName>
        <fullName evidence="1">Nucelotide kinase</fullName>
    </submittedName>
</protein>
<accession>A0AAE9HKD1</accession>
<keyword evidence="1" id="KW-0808">Transferase</keyword>
<name>A0AAE9HKD1_9CAUD</name>
<sequence length="262" mass="29000">MNKPLSVSDVFARRVIDDAIQFPEFRLARREGVVGRHMQEVLDSDSALLLPHDVVYNYGGQLVTRASGYIVLSKEGQGFTDGTGSVAMVSLAELVKRGALAQTKPVVCSPQELDYYYLSPIDVDEVAPEITRAWVADLLAGEQGSVSEVNGTEGVYDVEALKAMSMDTTPGASGRSSNYYMVEVKTVTTKFNRSYFAECNDLIRALKMSFAQGNIFKAIWRFCASENLGKAKANNEAIRDLEKIIFFAEQEIARLKEEQREA</sequence>